<evidence type="ECO:0000256" key="1">
    <source>
        <dbReference type="SAM" id="Coils"/>
    </source>
</evidence>
<feature type="signal peptide" evidence="3">
    <location>
        <begin position="1"/>
        <end position="26"/>
    </location>
</feature>
<evidence type="ECO:0000256" key="2">
    <source>
        <dbReference type="SAM" id="MobiDB-lite"/>
    </source>
</evidence>
<keyword evidence="1" id="KW-0175">Coiled coil</keyword>
<evidence type="ECO:0000313" key="5">
    <source>
        <dbReference type="Proteomes" id="UP000295304"/>
    </source>
</evidence>
<reference evidence="4 5" key="1">
    <citation type="submission" date="2019-03" db="EMBL/GenBank/DDBJ databases">
        <title>Genomic Encyclopedia of Type Strains, Phase IV (KMG-IV): sequencing the most valuable type-strain genomes for metagenomic binning, comparative biology and taxonomic classification.</title>
        <authorList>
            <person name="Goeker M."/>
        </authorList>
    </citation>
    <scope>NUCLEOTIDE SEQUENCE [LARGE SCALE GENOMIC DNA]</scope>
    <source>
        <strain evidence="4 5">DSM 101688</strain>
    </source>
</reference>
<keyword evidence="5" id="KW-1185">Reference proteome</keyword>
<name>A0A4R3JHZ6_9PROT</name>
<proteinExistence type="predicted"/>
<dbReference type="EMBL" id="SLZW01000001">
    <property type="protein sequence ID" value="TCS64993.1"/>
    <property type="molecule type" value="Genomic_DNA"/>
</dbReference>
<dbReference type="Proteomes" id="UP000295304">
    <property type="component" value="Unassembled WGS sequence"/>
</dbReference>
<feature type="compositionally biased region" description="Low complexity" evidence="2">
    <location>
        <begin position="37"/>
        <end position="74"/>
    </location>
</feature>
<comment type="caution">
    <text evidence="4">The sequence shown here is derived from an EMBL/GenBank/DDBJ whole genome shotgun (WGS) entry which is preliminary data.</text>
</comment>
<keyword evidence="3" id="KW-0732">Signal</keyword>
<dbReference type="OrthoDB" id="8435006at2"/>
<dbReference type="RefSeq" id="WP_132937716.1">
    <property type="nucleotide sequence ID" value="NZ_CP119676.1"/>
</dbReference>
<feature type="region of interest" description="Disordered" evidence="2">
    <location>
        <begin position="31"/>
        <end position="106"/>
    </location>
</feature>
<evidence type="ECO:0000256" key="3">
    <source>
        <dbReference type="SAM" id="SignalP"/>
    </source>
</evidence>
<feature type="coiled-coil region" evidence="1">
    <location>
        <begin position="108"/>
        <end position="135"/>
    </location>
</feature>
<accession>A0A4R3JHZ6</accession>
<protein>
    <recommendedName>
        <fullName evidence="6">OmpA family protein</fullName>
    </recommendedName>
</protein>
<sequence length="401" mass="42508">MVMSRYRALVVGAVLLLPACSFSESALWPTLTGEDPTTQSASSSSQKKTQATSDQAAQQAQGAPSAPATPDATSVGAGSVPPQLGNGDFRPPGVTPGKDTGTFVGRKVKELRGELKRMQESIGTYNTKLQELRARMVANAQAYHRDVALINTRLQVGTTPGNPILMQKFNDAQTQLAALNGDVAAMNQLATAVSGVSTMSSYLAESTRAAFGVSGAVDEDHRQLRVLQDEVNQTVVLIERLLTEISGDIRRQSAYVSSERSNLNTLAAGIKSGEIYGASLSNVARAAEGPGPVAGKPMDTTGRRPLVVIRFDRPDVAFQQALYNAVGRVLERRPDAAFDLVAVTPSAGGPARVALNANKARRHAEDVLRALVDMGLSPARVAVSAKTDNNARSSEVRLYLR</sequence>
<dbReference type="AlphaFoldDB" id="A0A4R3JHZ6"/>
<evidence type="ECO:0000313" key="4">
    <source>
        <dbReference type="EMBL" id="TCS64993.1"/>
    </source>
</evidence>
<feature type="chain" id="PRO_5020697458" description="OmpA family protein" evidence="3">
    <location>
        <begin position="27"/>
        <end position="401"/>
    </location>
</feature>
<organism evidence="4 5">
    <name type="scientific">Varunaivibrio sulfuroxidans</name>
    <dbReference type="NCBI Taxonomy" id="1773489"/>
    <lineage>
        <taxon>Bacteria</taxon>
        <taxon>Pseudomonadati</taxon>
        <taxon>Pseudomonadota</taxon>
        <taxon>Alphaproteobacteria</taxon>
        <taxon>Rhodospirillales</taxon>
        <taxon>Magnetovibrionaceae</taxon>
        <taxon>Varunaivibrio</taxon>
    </lineage>
</organism>
<gene>
    <name evidence="4" type="ORF">EDD55_101326</name>
</gene>
<evidence type="ECO:0008006" key="6">
    <source>
        <dbReference type="Google" id="ProtNLM"/>
    </source>
</evidence>